<gene>
    <name evidence="2" type="ORF">C0Q70_00958</name>
</gene>
<protein>
    <submittedName>
        <fullName evidence="2">Uncharacterized protein</fullName>
    </submittedName>
</protein>
<sequence>MLRVRDCDVINRTLGQMGRRVENLSFSVLLSVTQGDKCKVKTRLTGADNLTRLVHLKRWKLGEVEVDEKEDVDENLESEGCGTVGGSGGVITEDPPEFTMAQRQLFVFLCTDMHATL</sequence>
<evidence type="ECO:0000313" key="2">
    <source>
        <dbReference type="EMBL" id="PVD38344.1"/>
    </source>
</evidence>
<dbReference type="EMBL" id="PZQS01000001">
    <property type="protein sequence ID" value="PVD38344.1"/>
    <property type="molecule type" value="Genomic_DNA"/>
</dbReference>
<dbReference type="AlphaFoldDB" id="A0A2T7PY48"/>
<evidence type="ECO:0000256" key="1">
    <source>
        <dbReference type="SAM" id="MobiDB-lite"/>
    </source>
</evidence>
<comment type="caution">
    <text evidence="2">The sequence shown here is derived from an EMBL/GenBank/DDBJ whole genome shotgun (WGS) entry which is preliminary data.</text>
</comment>
<dbReference type="Proteomes" id="UP000245119">
    <property type="component" value="Linkage Group LG1"/>
</dbReference>
<name>A0A2T7PY48_POMCA</name>
<reference evidence="2 3" key="1">
    <citation type="submission" date="2018-04" db="EMBL/GenBank/DDBJ databases">
        <title>The genome of golden apple snail Pomacea canaliculata provides insight into stress tolerance and invasive adaptation.</title>
        <authorList>
            <person name="Liu C."/>
            <person name="Liu B."/>
            <person name="Ren Y."/>
            <person name="Zhang Y."/>
            <person name="Wang H."/>
            <person name="Li S."/>
            <person name="Jiang F."/>
            <person name="Yin L."/>
            <person name="Zhang G."/>
            <person name="Qian W."/>
            <person name="Fan W."/>
        </authorList>
    </citation>
    <scope>NUCLEOTIDE SEQUENCE [LARGE SCALE GENOMIC DNA]</scope>
    <source>
        <strain evidence="2">SZHN2017</strain>
        <tissue evidence="2">Muscle</tissue>
    </source>
</reference>
<organism evidence="2 3">
    <name type="scientific">Pomacea canaliculata</name>
    <name type="common">Golden apple snail</name>
    <dbReference type="NCBI Taxonomy" id="400727"/>
    <lineage>
        <taxon>Eukaryota</taxon>
        <taxon>Metazoa</taxon>
        <taxon>Spiralia</taxon>
        <taxon>Lophotrochozoa</taxon>
        <taxon>Mollusca</taxon>
        <taxon>Gastropoda</taxon>
        <taxon>Caenogastropoda</taxon>
        <taxon>Architaenioglossa</taxon>
        <taxon>Ampullarioidea</taxon>
        <taxon>Ampullariidae</taxon>
        <taxon>Pomacea</taxon>
    </lineage>
</organism>
<evidence type="ECO:0000313" key="3">
    <source>
        <dbReference type="Proteomes" id="UP000245119"/>
    </source>
</evidence>
<keyword evidence="3" id="KW-1185">Reference proteome</keyword>
<accession>A0A2T7PY48</accession>
<proteinExistence type="predicted"/>
<feature type="region of interest" description="Disordered" evidence="1">
    <location>
        <begin position="70"/>
        <end position="89"/>
    </location>
</feature>